<proteinExistence type="inferred from homology"/>
<feature type="binding site" evidence="9">
    <location>
        <position position="497"/>
    </location>
    <ligand>
        <name>Na(+)</name>
        <dbReference type="ChEBI" id="CHEBI:29101"/>
        <label>1</label>
    </ligand>
</feature>
<evidence type="ECO:0000256" key="10">
    <source>
        <dbReference type="RuleBase" id="RU003732"/>
    </source>
</evidence>
<evidence type="ECO:0000256" key="3">
    <source>
        <dbReference type="ARBA" id="ARBA00022448"/>
    </source>
</evidence>
<feature type="transmembrane region" description="Helical" evidence="12">
    <location>
        <begin position="232"/>
        <end position="251"/>
    </location>
</feature>
<keyword evidence="6 12" id="KW-1133">Transmembrane helix</keyword>
<feature type="transmembrane region" description="Helical" evidence="12">
    <location>
        <begin position="631"/>
        <end position="653"/>
    </location>
</feature>
<evidence type="ECO:0000256" key="5">
    <source>
        <dbReference type="ARBA" id="ARBA00022847"/>
    </source>
</evidence>
<keyword evidence="9" id="KW-0479">Metal-binding</keyword>
<dbReference type="GO" id="GO:0005283">
    <property type="term" value="F:amino acid:sodium symporter activity"/>
    <property type="evidence" value="ECO:0007669"/>
    <property type="project" value="TreeGrafter"/>
</dbReference>
<feature type="binding site" evidence="9">
    <location>
        <position position="94"/>
    </location>
    <ligand>
        <name>Na(+)</name>
        <dbReference type="ChEBI" id="CHEBI:29101"/>
        <label>1</label>
    </ligand>
</feature>
<dbReference type="OrthoDB" id="5832875at2759"/>
<reference evidence="13 14" key="2">
    <citation type="submission" date="2018-11" db="EMBL/GenBank/DDBJ databases">
        <authorList>
            <consortium name="Pathogen Informatics"/>
        </authorList>
    </citation>
    <scope>NUCLEOTIDE SEQUENCE [LARGE SCALE GENOMIC DNA]</scope>
</reference>
<evidence type="ECO:0000313" key="14">
    <source>
        <dbReference type="Proteomes" id="UP000267096"/>
    </source>
</evidence>
<reference evidence="15" key="1">
    <citation type="submission" date="2016-04" db="UniProtKB">
        <authorList>
            <consortium name="WormBaseParasite"/>
        </authorList>
    </citation>
    <scope>IDENTIFICATION</scope>
</reference>
<feature type="transmembrane region" description="Helical" evidence="12">
    <location>
        <begin position="524"/>
        <end position="542"/>
    </location>
</feature>
<dbReference type="GO" id="GO:0046872">
    <property type="term" value="F:metal ion binding"/>
    <property type="evidence" value="ECO:0007669"/>
    <property type="project" value="UniProtKB-KW"/>
</dbReference>
<organism evidence="15">
    <name type="scientific">Anisakis simplex</name>
    <name type="common">Herring worm</name>
    <dbReference type="NCBI Taxonomy" id="6269"/>
    <lineage>
        <taxon>Eukaryota</taxon>
        <taxon>Metazoa</taxon>
        <taxon>Ecdysozoa</taxon>
        <taxon>Nematoda</taxon>
        <taxon>Chromadorea</taxon>
        <taxon>Rhabditida</taxon>
        <taxon>Spirurina</taxon>
        <taxon>Ascaridomorpha</taxon>
        <taxon>Ascaridoidea</taxon>
        <taxon>Anisakidae</taxon>
        <taxon>Anisakis</taxon>
        <taxon>Anisakis simplex complex</taxon>
    </lineage>
</organism>
<dbReference type="WBParaSite" id="ASIM_0001125901-mRNA-1">
    <property type="protein sequence ID" value="ASIM_0001125901-mRNA-1"/>
    <property type="gene ID" value="ASIM_0001125901"/>
</dbReference>
<comment type="similarity">
    <text evidence="2 10">Belongs to the sodium:neurotransmitter symporter (SNF) (TC 2.A.22) family.</text>
</comment>
<dbReference type="PANTHER" id="PTHR11616:SF321">
    <property type="entry name" value="SODIUM-DEPENDENT NUTRIENT AMINO ACID TRANSPORTER 1-RELATED"/>
    <property type="match status" value="1"/>
</dbReference>
<feature type="binding site" evidence="9">
    <location>
        <position position="317"/>
    </location>
    <ligand>
        <name>Na(+)</name>
        <dbReference type="ChEBI" id="CHEBI:29101"/>
        <label>1</label>
    </ligand>
</feature>
<evidence type="ECO:0000256" key="9">
    <source>
        <dbReference type="PIRSR" id="PIRSR600175-1"/>
    </source>
</evidence>
<feature type="transmembrane region" description="Helical" evidence="12">
    <location>
        <begin position="81"/>
        <end position="99"/>
    </location>
</feature>
<comment type="subcellular location">
    <subcellularLocation>
        <location evidence="1">Membrane</location>
        <topology evidence="1">Multi-pass membrane protein</topology>
    </subcellularLocation>
</comment>
<feature type="transmembrane region" description="Helical" evidence="12">
    <location>
        <begin position="263"/>
        <end position="282"/>
    </location>
</feature>
<feature type="transmembrane region" description="Helical" evidence="12">
    <location>
        <begin position="153"/>
        <end position="181"/>
    </location>
</feature>
<feature type="transmembrane region" description="Helical" evidence="12">
    <location>
        <begin position="485"/>
        <end position="504"/>
    </location>
</feature>
<dbReference type="PROSITE" id="PS00610">
    <property type="entry name" value="NA_NEUROTRAN_SYMP_1"/>
    <property type="match status" value="1"/>
</dbReference>
<dbReference type="EMBL" id="UYRR01031020">
    <property type="protein sequence ID" value="VDK43714.1"/>
    <property type="molecule type" value="Genomic_DNA"/>
</dbReference>
<keyword evidence="5 10" id="KW-0769">Symport</keyword>
<dbReference type="Proteomes" id="UP000267096">
    <property type="component" value="Unassembled WGS sequence"/>
</dbReference>
<feature type="binding site" evidence="9">
    <location>
        <position position="501"/>
    </location>
    <ligand>
        <name>Na(+)</name>
        <dbReference type="ChEBI" id="CHEBI:29101"/>
        <label>1</label>
    </ligand>
</feature>
<dbReference type="PRINTS" id="PR00176">
    <property type="entry name" value="NANEUSMPORT"/>
</dbReference>
<dbReference type="PROSITE" id="PS50267">
    <property type="entry name" value="NA_NEUROTRAN_SYMP_3"/>
    <property type="match status" value="1"/>
</dbReference>
<protein>
    <recommendedName>
        <fullName evidence="10">Transporter</fullName>
    </recommendedName>
</protein>
<evidence type="ECO:0000256" key="6">
    <source>
        <dbReference type="ARBA" id="ARBA00022989"/>
    </source>
</evidence>
<feature type="compositionally biased region" description="Polar residues" evidence="11">
    <location>
        <begin position="1"/>
        <end position="18"/>
    </location>
</feature>
<feature type="binding site" evidence="9">
    <location>
        <position position="89"/>
    </location>
    <ligand>
        <name>Na(+)</name>
        <dbReference type="ChEBI" id="CHEBI:29101"/>
        <label>1</label>
    </ligand>
</feature>
<keyword evidence="3 10" id="KW-0813">Transport</keyword>
<dbReference type="GO" id="GO:0005886">
    <property type="term" value="C:plasma membrane"/>
    <property type="evidence" value="ECO:0007669"/>
    <property type="project" value="TreeGrafter"/>
</dbReference>
<dbReference type="AlphaFoldDB" id="A0A158PN82"/>
<keyword evidence="8" id="KW-0325">Glycoprotein</keyword>
<dbReference type="InterPro" id="IPR037272">
    <property type="entry name" value="SNS_sf"/>
</dbReference>
<evidence type="ECO:0000313" key="15">
    <source>
        <dbReference type="WBParaSite" id="ASIM_0001125901-mRNA-1"/>
    </source>
</evidence>
<gene>
    <name evidence="13" type="ORF">ASIM_LOCUS10817</name>
</gene>
<dbReference type="NCBIfam" id="NF037979">
    <property type="entry name" value="Na_transp"/>
    <property type="match status" value="1"/>
</dbReference>
<evidence type="ECO:0000313" key="13">
    <source>
        <dbReference type="EMBL" id="VDK43714.1"/>
    </source>
</evidence>
<dbReference type="PANTHER" id="PTHR11616">
    <property type="entry name" value="SODIUM/CHLORIDE DEPENDENT TRANSPORTER"/>
    <property type="match status" value="1"/>
</dbReference>
<feature type="transmembrane region" description="Helical" evidence="12">
    <location>
        <begin position="585"/>
        <end position="604"/>
    </location>
</feature>
<evidence type="ECO:0000256" key="8">
    <source>
        <dbReference type="ARBA" id="ARBA00023180"/>
    </source>
</evidence>
<accession>A0A158PN82</accession>
<keyword evidence="9" id="KW-0915">Sodium</keyword>
<keyword evidence="4 10" id="KW-0812">Transmembrane</keyword>
<evidence type="ECO:0000256" key="2">
    <source>
        <dbReference type="ARBA" id="ARBA00006459"/>
    </source>
</evidence>
<evidence type="ECO:0000256" key="11">
    <source>
        <dbReference type="SAM" id="MobiDB-lite"/>
    </source>
</evidence>
<feature type="region of interest" description="Disordered" evidence="11">
    <location>
        <begin position="1"/>
        <end position="33"/>
    </location>
</feature>
<sequence length="709" mass="79852">MSSTENFLRVPSKTTHNASGKEIDDDETKLSSRVTFSQESVGIEQSDSGEVDKLNGDLFTEYREVLANEDKREGWDNKMQFCMGVISYAVGLGNVWRFPYLCQKNGGGAFLVPYIIMMVVEGMPLFLIELGIGQRLQTGPVGVWNAIHPYLGGVGVSAAIVSFLVALYYNVIITWCIYYLFNSFTSELPWSTCPVENGTIVRECALAKSKPSFFWNRQATETSESIGEFEGFVYHVTISLVVAWFLIYLCVMRGIKSSGKVMYITATFPYLVTTIFLIRSIMLDGATRGLKYMLTPDLTRLVDPNVWLEAATQVFYSMGLGFGGKIISNLNTIPDNEILQKFSNSILRLIAFASYNPMKNNCKKDCVVLSFCNLLTSLYTALVVFCVLGYMGNTNYHTCLDRDMEMILEFYPGRFANLGEIKGNITDDEWIQWMQNNFHMTEFSRLANHTQHCDFHEIISQAAEGTGLAFVVFTEAILQFPFPPVWAVMFFLMLLMLGLGSMFGTLEGVITSLNDSNLITLKKPVFTAVLCSVACVVGLVFTTHAGQVEMSYSFNDLNDSVTYIYSFVRDLEFMTDQSVSKFWTITWRFISPVFMFVLFFASLAQSFKKLPTYFAYNKEQARQVATPYPPWALFIAFSMVAFAMAPVPVVWFIRKFKIWKVEMDIPAAQKCLGSTPSTTFMLKSQQSFNRMAESTASELQSIGVTNLSS</sequence>
<feature type="transmembrane region" description="Helical" evidence="12">
    <location>
        <begin position="367"/>
        <end position="392"/>
    </location>
</feature>
<evidence type="ECO:0000256" key="4">
    <source>
        <dbReference type="ARBA" id="ARBA00022692"/>
    </source>
</evidence>
<keyword evidence="7 12" id="KW-0472">Membrane</keyword>
<feature type="transmembrane region" description="Helical" evidence="12">
    <location>
        <begin position="111"/>
        <end position="132"/>
    </location>
</feature>
<keyword evidence="14" id="KW-1185">Reference proteome</keyword>
<feature type="binding site" evidence="9">
    <location>
        <position position="373"/>
    </location>
    <ligand>
        <name>Na(+)</name>
        <dbReference type="ChEBI" id="CHEBI:29101"/>
        <label>1</label>
    </ligand>
</feature>
<dbReference type="InterPro" id="IPR000175">
    <property type="entry name" value="Na/ntran_symport"/>
</dbReference>
<dbReference type="GO" id="GO:0089718">
    <property type="term" value="P:amino acid import across plasma membrane"/>
    <property type="evidence" value="ECO:0007669"/>
    <property type="project" value="TreeGrafter"/>
</dbReference>
<dbReference type="GO" id="GO:0015179">
    <property type="term" value="F:L-amino acid transmembrane transporter activity"/>
    <property type="evidence" value="ECO:0007669"/>
    <property type="project" value="TreeGrafter"/>
</dbReference>
<dbReference type="Pfam" id="PF00209">
    <property type="entry name" value="SNF"/>
    <property type="match status" value="1"/>
</dbReference>
<feature type="binding site" evidence="9">
    <location>
        <position position="90"/>
    </location>
    <ligand>
        <name>Na(+)</name>
        <dbReference type="ChEBI" id="CHEBI:29101"/>
        <label>1</label>
    </ligand>
</feature>
<evidence type="ECO:0000256" key="12">
    <source>
        <dbReference type="SAM" id="Phobius"/>
    </source>
</evidence>
<name>A0A158PN82_ANISI</name>
<evidence type="ECO:0000256" key="7">
    <source>
        <dbReference type="ARBA" id="ARBA00023136"/>
    </source>
</evidence>
<dbReference type="SUPFAM" id="SSF161070">
    <property type="entry name" value="SNF-like"/>
    <property type="match status" value="1"/>
</dbReference>
<evidence type="ECO:0000256" key="1">
    <source>
        <dbReference type="ARBA" id="ARBA00004141"/>
    </source>
</evidence>